<proteinExistence type="predicted"/>
<comment type="caution">
    <text evidence="2">The sequence shown here is derived from an EMBL/GenBank/DDBJ whole genome shotgun (WGS) entry which is preliminary data.</text>
</comment>
<evidence type="ECO:0000313" key="2">
    <source>
        <dbReference type="EMBL" id="MFC4108693.1"/>
    </source>
</evidence>
<evidence type="ECO:0000313" key="3">
    <source>
        <dbReference type="Proteomes" id="UP001595868"/>
    </source>
</evidence>
<dbReference type="RefSeq" id="WP_377549304.1">
    <property type="nucleotide sequence ID" value="NZ_JBHSBN010000017.1"/>
</dbReference>
<keyword evidence="3" id="KW-1185">Reference proteome</keyword>
<evidence type="ECO:0008006" key="4">
    <source>
        <dbReference type="Google" id="ProtNLM"/>
    </source>
</evidence>
<feature type="transmembrane region" description="Helical" evidence="1">
    <location>
        <begin position="170"/>
        <end position="189"/>
    </location>
</feature>
<evidence type="ECO:0000256" key="1">
    <source>
        <dbReference type="SAM" id="Phobius"/>
    </source>
</evidence>
<organism evidence="2 3">
    <name type="scientific">Micromonospora zhanjiangensis</name>
    <dbReference type="NCBI Taxonomy" id="1522057"/>
    <lineage>
        <taxon>Bacteria</taxon>
        <taxon>Bacillati</taxon>
        <taxon>Actinomycetota</taxon>
        <taxon>Actinomycetes</taxon>
        <taxon>Micromonosporales</taxon>
        <taxon>Micromonosporaceae</taxon>
        <taxon>Micromonospora</taxon>
    </lineage>
</organism>
<dbReference type="EMBL" id="JBHSBN010000017">
    <property type="protein sequence ID" value="MFC4108693.1"/>
    <property type="molecule type" value="Genomic_DNA"/>
</dbReference>
<feature type="transmembrane region" description="Helical" evidence="1">
    <location>
        <begin position="141"/>
        <end position="163"/>
    </location>
</feature>
<feature type="transmembrane region" description="Helical" evidence="1">
    <location>
        <begin position="209"/>
        <end position="226"/>
    </location>
</feature>
<accession>A0ABV8KRL6</accession>
<sequence>MTTEPLSAGGDPRRLLSDVRSLAHQVRLDQRMTWVALLVLGVATLVGIPFDWLGMTVHCHPDNSCEFARWGLLYYWPVALLLAYAAIAVSYVRTARARGLGARVVPYAITGAVTAVGLAAILVAAPLYFRSHPLPDQPLPYWWLILDRLLMPWGLIGIALLVLARLERNLGLLLFTLAYLALVLLVVPTNEGWGLAGWGVQARFAVPQVIIGAVLLLGAAGFFRAARGRQR</sequence>
<keyword evidence="1" id="KW-1133">Transmembrane helix</keyword>
<name>A0ABV8KRL6_9ACTN</name>
<dbReference type="Proteomes" id="UP001595868">
    <property type="component" value="Unassembled WGS sequence"/>
</dbReference>
<keyword evidence="1" id="KW-0472">Membrane</keyword>
<feature type="transmembrane region" description="Helical" evidence="1">
    <location>
        <begin position="34"/>
        <end position="53"/>
    </location>
</feature>
<protein>
    <recommendedName>
        <fullName evidence="4">MYXO-CTERM domain-containing protein</fullName>
    </recommendedName>
</protein>
<feature type="transmembrane region" description="Helical" evidence="1">
    <location>
        <begin position="104"/>
        <end position="129"/>
    </location>
</feature>
<keyword evidence="1" id="KW-0812">Transmembrane</keyword>
<feature type="transmembrane region" description="Helical" evidence="1">
    <location>
        <begin position="73"/>
        <end position="92"/>
    </location>
</feature>
<reference evidence="3" key="1">
    <citation type="journal article" date="2019" name="Int. J. Syst. Evol. Microbiol.">
        <title>The Global Catalogue of Microorganisms (GCM) 10K type strain sequencing project: providing services to taxonomists for standard genome sequencing and annotation.</title>
        <authorList>
            <consortium name="The Broad Institute Genomics Platform"/>
            <consortium name="The Broad Institute Genome Sequencing Center for Infectious Disease"/>
            <person name="Wu L."/>
            <person name="Ma J."/>
        </authorList>
    </citation>
    <scope>NUCLEOTIDE SEQUENCE [LARGE SCALE GENOMIC DNA]</scope>
    <source>
        <strain evidence="3">2902at01</strain>
    </source>
</reference>
<gene>
    <name evidence="2" type="ORF">ACFOX0_22505</name>
</gene>